<reference evidence="1 2" key="1">
    <citation type="journal article" date="2023" name="Arcadia Sci">
        <title>De novo assembly of a long-read Amblyomma americanum tick genome.</title>
        <authorList>
            <person name="Chou S."/>
            <person name="Poskanzer K.E."/>
            <person name="Rollins M."/>
            <person name="Thuy-Boun P.S."/>
        </authorList>
    </citation>
    <scope>NUCLEOTIDE SEQUENCE [LARGE SCALE GENOMIC DNA]</scope>
    <source>
        <strain evidence="1">F_SG_1</strain>
        <tissue evidence="1">Salivary glands</tissue>
    </source>
</reference>
<dbReference type="AlphaFoldDB" id="A0AAQ4EGD1"/>
<keyword evidence="2" id="KW-1185">Reference proteome</keyword>
<accession>A0AAQ4EGD1</accession>
<gene>
    <name evidence="1" type="ORF">V5799_011618</name>
</gene>
<protein>
    <submittedName>
        <fullName evidence="1">Uncharacterized protein</fullName>
    </submittedName>
</protein>
<sequence length="97" mass="10745">MEIGMSCRSLPAVSFAAISTTAQGSLYAVGARRRRSKSLLVGHPDRSQKFRSSIIQMLSWSGLSHDSSDRQHVPYLTSTERPVSPFRLSVPPFIKLL</sequence>
<evidence type="ECO:0000313" key="2">
    <source>
        <dbReference type="Proteomes" id="UP001321473"/>
    </source>
</evidence>
<organism evidence="1 2">
    <name type="scientific">Amblyomma americanum</name>
    <name type="common">Lone star tick</name>
    <dbReference type="NCBI Taxonomy" id="6943"/>
    <lineage>
        <taxon>Eukaryota</taxon>
        <taxon>Metazoa</taxon>
        <taxon>Ecdysozoa</taxon>
        <taxon>Arthropoda</taxon>
        <taxon>Chelicerata</taxon>
        <taxon>Arachnida</taxon>
        <taxon>Acari</taxon>
        <taxon>Parasitiformes</taxon>
        <taxon>Ixodida</taxon>
        <taxon>Ixodoidea</taxon>
        <taxon>Ixodidae</taxon>
        <taxon>Amblyomminae</taxon>
        <taxon>Amblyomma</taxon>
    </lineage>
</organism>
<dbReference type="EMBL" id="JARKHS020016238">
    <property type="protein sequence ID" value="KAK8773847.1"/>
    <property type="molecule type" value="Genomic_DNA"/>
</dbReference>
<dbReference type="Proteomes" id="UP001321473">
    <property type="component" value="Unassembled WGS sequence"/>
</dbReference>
<name>A0AAQ4EGD1_AMBAM</name>
<proteinExistence type="predicted"/>
<evidence type="ECO:0000313" key="1">
    <source>
        <dbReference type="EMBL" id="KAK8773847.1"/>
    </source>
</evidence>
<comment type="caution">
    <text evidence="1">The sequence shown here is derived from an EMBL/GenBank/DDBJ whole genome shotgun (WGS) entry which is preliminary data.</text>
</comment>